<sequence>MKNSNISSRSRFFSSVKLTEIFEAPKKVYISKNTQRKIIKQSLQKEQQREALNKQLDKLLVDKRTRADKDAIEIIKKNQNNNYYCCSTEREWQFSRESVKYVWRTPEECLIPKFNIEKACSIIYGQKILIGHLNCQSAEKPLSSPPNATELESLPYNWGEIHRQNLISKEIIEFVPYFQIWYNQSCGRSFHRFRKCDDYENR</sequence>
<accession>A0A397J3T0</accession>
<reference evidence="1 2" key="1">
    <citation type="submission" date="2018-08" db="EMBL/GenBank/DDBJ databases">
        <title>Genome and evolution of the arbuscular mycorrhizal fungus Diversispora epigaea (formerly Glomus versiforme) and its bacterial endosymbionts.</title>
        <authorList>
            <person name="Sun X."/>
            <person name="Fei Z."/>
            <person name="Harrison M."/>
        </authorList>
    </citation>
    <scope>NUCLEOTIDE SEQUENCE [LARGE SCALE GENOMIC DNA]</scope>
    <source>
        <strain evidence="1 2">IT104</strain>
    </source>
</reference>
<name>A0A397J3T0_9GLOM</name>
<dbReference type="AlphaFoldDB" id="A0A397J3T0"/>
<evidence type="ECO:0000313" key="1">
    <source>
        <dbReference type="EMBL" id="RHZ79894.1"/>
    </source>
</evidence>
<organism evidence="1 2">
    <name type="scientific">Diversispora epigaea</name>
    <dbReference type="NCBI Taxonomy" id="1348612"/>
    <lineage>
        <taxon>Eukaryota</taxon>
        <taxon>Fungi</taxon>
        <taxon>Fungi incertae sedis</taxon>
        <taxon>Mucoromycota</taxon>
        <taxon>Glomeromycotina</taxon>
        <taxon>Glomeromycetes</taxon>
        <taxon>Diversisporales</taxon>
        <taxon>Diversisporaceae</taxon>
        <taxon>Diversispora</taxon>
    </lineage>
</organism>
<gene>
    <name evidence="1" type="ORF">Glove_140g58</name>
</gene>
<comment type="caution">
    <text evidence="1">The sequence shown here is derived from an EMBL/GenBank/DDBJ whole genome shotgun (WGS) entry which is preliminary data.</text>
</comment>
<keyword evidence="2" id="KW-1185">Reference proteome</keyword>
<dbReference type="Proteomes" id="UP000266861">
    <property type="component" value="Unassembled WGS sequence"/>
</dbReference>
<proteinExistence type="predicted"/>
<evidence type="ECO:0000313" key="2">
    <source>
        <dbReference type="Proteomes" id="UP000266861"/>
    </source>
</evidence>
<dbReference type="EMBL" id="PQFF01000131">
    <property type="protein sequence ID" value="RHZ79894.1"/>
    <property type="molecule type" value="Genomic_DNA"/>
</dbReference>
<protein>
    <submittedName>
        <fullName evidence="1">Uncharacterized protein</fullName>
    </submittedName>
</protein>
<dbReference type="OrthoDB" id="630188at2759"/>